<keyword evidence="3" id="KW-1185">Reference proteome</keyword>
<evidence type="ECO:0000313" key="3">
    <source>
        <dbReference type="Proteomes" id="UP000078348"/>
    </source>
</evidence>
<protein>
    <submittedName>
        <fullName evidence="2">Uncharacterized protein</fullName>
    </submittedName>
</protein>
<sequence>MKTAIALLFVVLAFALDDIPSDITPSCAGCSDAERVEYYRNREFVEKRNLHGDKSVMYSIYTKEDRVRFNDTCMIHGLEYLHVENLNVNPELPLIVNHIQKGQNEHHSNLLAAISTSLGELPLSADQTEYPFVVYALTDLMNLEYSMIHNDCVDCHLTWLFDPDRLLDEVQKLGRDPIDKVDVLNTIQDVGMCLIEDTSKDCKRYSFQSRRYVDAKNAAIAAALTNKPLYVQVGIDSVYYQHYGHSAAHPLHACFGEPNMAGVLVGCHLVEASNSTENYWDVYFRRHGENYNEVKMLVDLSENSKLACGMGAVVYSINLGLPSWSMEFDVNHVWRVTLDDVAQQPLNSKEELEALVTSKLGGRAKAIHVVYVNAGVFAPGWNAPAHITDYLEEVNLVYFINEPSCPDNRAGWLAEETSVHIECK</sequence>
<organism evidence="2 3">
    <name type="scientific">Blastocystis sp. subtype 1 (strain ATCC 50177 / NandII)</name>
    <dbReference type="NCBI Taxonomy" id="478820"/>
    <lineage>
        <taxon>Eukaryota</taxon>
        <taxon>Sar</taxon>
        <taxon>Stramenopiles</taxon>
        <taxon>Bigyra</taxon>
        <taxon>Opalozoa</taxon>
        <taxon>Opalinata</taxon>
        <taxon>Blastocystidae</taxon>
        <taxon>Blastocystis</taxon>
    </lineage>
</organism>
<dbReference type="EMBL" id="LXWW01000022">
    <property type="protein sequence ID" value="OAO17664.1"/>
    <property type="molecule type" value="Genomic_DNA"/>
</dbReference>
<proteinExistence type="predicted"/>
<dbReference type="Proteomes" id="UP000078348">
    <property type="component" value="Unassembled WGS sequence"/>
</dbReference>
<dbReference type="AlphaFoldDB" id="A0A196SPB9"/>
<feature type="signal peptide" evidence="1">
    <location>
        <begin position="1"/>
        <end position="15"/>
    </location>
</feature>
<evidence type="ECO:0000313" key="2">
    <source>
        <dbReference type="EMBL" id="OAO17664.1"/>
    </source>
</evidence>
<comment type="caution">
    <text evidence="2">The sequence shown here is derived from an EMBL/GenBank/DDBJ whole genome shotgun (WGS) entry which is preliminary data.</text>
</comment>
<accession>A0A196SPB9</accession>
<gene>
    <name evidence="2" type="ORF">AV274_0606</name>
</gene>
<feature type="chain" id="PRO_5012475469" evidence="1">
    <location>
        <begin position="16"/>
        <end position="424"/>
    </location>
</feature>
<keyword evidence="1" id="KW-0732">Signal</keyword>
<evidence type="ECO:0000256" key="1">
    <source>
        <dbReference type="SAM" id="SignalP"/>
    </source>
</evidence>
<name>A0A196SPB9_BLAHN</name>
<reference evidence="2 3" key="1">
    <citation type="submission" date="2016-05" db="EMBL/GenBank/DDBJ databases">
        <title>Nuclear genome of Blastocystis sp. subtype 1 NandII.</title>
        <authorList>
            <person name="Gentekaki E."/>
            <person name="Curtis B."/>
            <person name="Stairs C."/>
            <person name="Eme L."/>
            <person name="Herman E."/>
            <person name="Klimes V."/>
            <person name="Arias M.C."/>
            <person name="Elias M."/>
            <person name="Hilliou F."/>
            <person name="Klute M."/>
            <person name="Malik S.-B."/>
            <person name="Pightling A."/>
            <person name="Rachubinski R."/>
            <person name="Salas D."/>
            <person name="Schlacht A."/>
            <person name="Suga H."/>
            <person name="Archibald J."/>
            <person name="Ball S.G."/>
            <person name="Clark G."/>
            <person name="Dacks J."/>
            <person name="Van Der Giezen M."/>
            <person name="Tsaousis A."/>
            <person name="Roger A."/>
        </authorList>
    </citation>
    <scope>NUCLEOTIDE SEQUENCE [LARGE SCALE GENOMIC DNA]</scope>
    <source>
        <strain evidence="3">ATCC 50177 / NandII</strain>
    </source>
</reference>